<feature type="compositionally biased region" description="Basic and acidic residues" evidence="1">
    <location>
        <begin position="607"/>
        <end position="621"/>
    </location>
</feature>
<feature type="domain" description="DUF7146" evidence="3">
    <location>
        <begin position="20"/>
        <end position="114"/>
    </location>
</feature>
<evidence type="ECO:0000259" key="3">
    <source>
        <dbReference type="Pfam" id="PF23639"/>
    </source>
</evidence>
<dbReference type="AlphaFoldDB" id="A0A364LKF1"/>
<evidence type="ECO:0000259" key="2">
    <source>
        <dbReference type="Pfam" id="PF13362"/>
    </source>
</evidence>
<name>A0A364LKF1_9GAMM</name>
<dbReference type="Pfam" id="PF23639">
    <property type="entry name" value="DUF7146"/>
    <property type="match status" value="1"/>
</dbReference>
<dbReference type="InterPro" id="IPR006171">
    <property type="entry name" value="TOPRIM_dom"/>
</dbReference>
<organism evidence="4 5">
    <name type="scientific">Legionella quinlivanii</name>
    <dbReference type="NCBI Taxonomy" id="45073"/>
    <lineage>
        <taxon>Bacteria</taxon>
        <taxon>Pseudomonadati</taxon>
        <taxon>Pseudomonadota</taxon>
        <taxon>Gammaproteobacteria</taxon>
        <taxon>Legionellales</taxon>
        <taxon>Legionellaceae</taxon>
        <taxon>Legionella</taxon>
    </lineage>
</organism>
<dbReference type="EMBL" id="MVJN01000004">
    <property type="protein sequence ID" value="RAP37082.1"/>
    <property type="molecule type" value="Genomic_DNA"/>
</dbReference>
<dbReference type="Gene3D" id="3.40.1360.10">
    <property type="match status" value="1"/>
</dbReference>
<sequence>MKSKNTVSNIDNESRNLASIRLAQSLWNRGTPITGTPAESYLVSTRKIPASVASRLQFKYVQGKLGIPKLDQYGFNDYLIAPVFNLKDELIGLQIVQLDAEGNKAMPADADKSYYCKMYLGPVKPALPGKAAVINEVENQDAVFIAEGIETAASIAAIPAIREQYSILASLGVTELPATLSYIRTHYSRDTTIILLKDHDQPGSSASNDFQKALELFEGAGYRVIVKEPVQIDNDWNDVLAQHGSVELERQLAVDIDALQSQGQAIIRNELKNLYASLLTSEAKTDEQNLLFSLSLVINHKIDRMTAIIPSIENSIKRLAESDQLALQVETAHFKKNDAELKLAMRALDSIRKRVEPVLQLPPLPEAVKEYGDQCLKLETSKKNLPANNQKALREEITAAYDKAMKDYVSLSAGAGAELKKIASDDHYAFFFNLIIEKSKTQSFSEMRRSLSLEIKNREQAQREQSEKARAEKEQEYKHELLDASIKQNELAIELVSYMNKLSVLIDSSRLSVEREIEDIDYRAYQDFYVKLHEEAQASDEDLESLQHWLNNLGNFKTLSPLKFEPPKGEDVRPVKFIFEEYDEQETLENITDAMMNHLPPATPALDPRDKGKEIDDQEAAPERDDLLTRSIYDYVIELSAILYKSFEVTSPDGRFTQEFDGLVVRDRQLTIMERKANDGTGVSVLQRNFCQQKIGSKEQFVDKNWLPSILGHAQPESFIKIDAPESKDWYSPAFDDAMKNRLMTAAKKTVVEALRELRLEFNMNLPKHFSDGYQGVFFSSRLNDVKVRFSRQGLGNETIAHRRIDDIKSDMATEAMKRV</sequence>
<evidence type="ECO:0000313" key="5">
    <source>
        <dbReference type="Proteomes" id="UP000249458"/>
    </source>
</evidence>
<evidence type="ECO:0000256" key="1">
    <source>
        <dbReference type="SAM" id="MobiDB-lite"/>
    </source>
</evidence>
<evidence type="ECO:0000313" key="4">
    <source>
        <dbReference type="EMBL" id="RAP37082.1"/>
    </source>
</evidence>
<proteinExistence type="predicted"/>
<reference evidence="4 5" key="1">
    <citation type="submission" date="2017-02" db="EMBL/GenBank/DDBJ databases">
        <title>Legionella quilivanii strain from human: case report and whole genome sequencing analysis.</title>
        <authorList>
            <person name="Lalancette C."/>
            <person name="Leduc J.-M."/>
            <person name="Levesque S."/>
            <person name="Fournier E."/>
            <person name="Saoud J."/>
            <person name="Faucher S.P."/>
            <person name="Bernard K."/>
            <person name="Martineau C."/>
            <person name="Longtin J."/>
        </authorList>
    </citation>
    <scope>NUCLEOTIDE SEQUENCE [LARGE SCALE GENOMIC DNA]</scope>
    <source>
        <strain evidence="4 5">ID143958</strain>
    </source>
</reference>
<gene>
    <name evidence="4" type="ORF">B1207_06590</name>
</gene>
<dbReference type="InterPro" id="IPR055570">
    <property type="entry name" value="DUF7146"/>
</dbReference>
<feature type="domain" description="Toprim" evidence="2">
    <location>
        <begin position="143"/>
        <end position="245"/>
    </location>
</feature>
<accession>A0A364LKF1</accession>
<dbReference type="Proteomes" id="UP000249458">
    <property type="component" value="Unassembled WGS sequence"/>
</dbReference>
<protein>
    <submittedName>
        <fullName evidence="4">Uncharacterized protein</fullName>
    </submittedName>
</protein>
<feature type="region of interest" description="Disordered" evidence="1">
    <location>
        <begin position="602"/>
        <end position="621"/>
    </location>
</feature>
<dbReference type="Pfam" id="PF13362">
    <property type="entry name" value="Toprim_3"/>
    <property type="match status" value="1"/>
</dbReference>
<dbReference type="RefSeq" id="WP_112219199.1">
    <property type="nucleotide sequence ID" value="NZ_MVJN01000004.1"/>
</dbReference>
<comment type="caution">
    <text evidence="4">The sequence shown here is derived from an EMBL/GenBank/DDBJ whole genome shotgun (WGS) entry which is preliminary data.</text>
</comment>